<dbReference type="InterPro" id="IPR013932">
    <property type="entry name" value="TATA-bd_TIP120"/>
</dbReference>
<dbReference type="InterPro" id="IPR039852">
    <property type="entry name" value="CAND1/CAND2"/>
</dbReference>
<name>A0AAU9K478_9CILI</name>
<keyword evidence="6" id="KW-1185">Reference proteome</keyword>
<dbReference type="InterPro" id="IPR016024">
    <property type="entry name" value="ARM-type_fold"/>
</dbReference>
<evidence type="ECO:0000256" key="2">
    <source>
        <dbReference type="ARBA" id="ARBA00022737"/>
    </source>
</evidence>
<evidence type="ECO:0000259" key="4">
    <source>
        <dbReference type="Pfam" id="PF08623"/>
    </source>
</evidence>
<protein>
    <recommendedName>
        <fullName evidence="4">TATA-binding protein interacting (TIP20) domain-containing protein</fullName>
    </recommendedName>
</protein>
<dbReference type="Proteomes" id="UP001162131">
    <property type="component" value="Unassembled WGS sequence"/>
</dbReference>
<dbReference type="Pfam" id="PF08623">
    <property type="entry name" value="TIP120"/>
    <property type="match status" value="1"/>
</dbReference>
<dbReference type="EMBL" id="CAJZBQ010000053">
    <property type="protein sequence ID" value="CAG9331708.1"/>
    <property type="molecule type" value="Genomic_DNA"/>
</dbReference>
<dbReference type="Gene3D" id="1.25.10.10">
    <property type="entry name" value="Leucine-rich Repeat Variant"/>
    <property type="match status" value="1"/>
</dbReference>
<keyword evidence="3" id="KW-0833">Ubl conjugation pathway</keyword>
<evidence type="ECO:0000313" key="5">
    <source>
        <dbReference type="EMBL" id="CAG9331708.1"/>
    </source>
</evidence>
<gene>
    <name evidence="5" type="ORF">BSTOLATCC_MIC53771</name>
</gene>
<evidence type="ECO:0000256" key="3">
    <source>
        <dbReference type="ARBA" id="ARBA00022786"/>
    </source>
</evidence>
<feature type="domain" description="TATA-binding protein interacting (TIP20)" evidence="4">
    <location>
        <begin position="1028"/>
        <end position="1189"/>
    </location>
</feature>
<dbReference type="InterPro" id="IPR011989">
    <property type="entry name" value="ARM-like"/>
</dbReference>
<comment type="caution">
    <text evidence="5">The sequence shown here is derived from an EMBL/GenBank/DDBJ whole genome shotgun (WGS) entry which is preliminary data.</text>
</comment>
<dbReference type="SUPFAM" id="SSF48371">
    <property type="entry name" value="ARM repeat"/>
    <property type="match status" value="1"/>
</dbReference>
<comment type="similarity">
    <text evidence="1">Belongs to the CAND family.</text>
</comment>
<dbReference type="PANTHER" id="PTHR12696">
    <property type="entry name" value="TIP120"/>
    <property type="match status" value="1"/>
</dbReference>
<evidence type="ECO:0000256" key="1">
    <source>
        <dbReference type="ARBA" id="ARBA00007657"/>
    </source>
</evidence>
<reference evidence="5" key="1">
    <citation type="submission" date="2021-09" db="EMBL/GenBank/DDBJ databases">
        <authorList>
            <consortium name="AG Swart"/>
            <person name="Singh M."/>
            <person name="Singh A."/>
            <person name="Seah K."/>
            <person name="Emmerich C."/>
        </authorList>
    </citation>
    <scope>NUCLEOTIDE SEQUENCE</scope>
    <source>
        <strain evidence="5">ATCC30299</strain>
    </source>
</reference>
<sequence>MSLRSKLEQLIRDAKDYDPDKRFMAANDLCTELLKSQDEIDANLEKQICAIFLTQLDDTSIEVQGNAVRCIKRTVGKIQESQVSDVIEKLGVCLVQGKVEFRDIYSTCLKGLISDVPDSYSRTVTSTMLPMLMNCIKLNDPQVKEEATDILTELLRRFSAQLYGSNDRSDLINAVSALLNSDRPSIRKKATQCIGAAAVILPQSQLQNLVGWLMQSITRAHDRKDVYTFIQAISAISRTVGYKLNNFLKDLLPLLFQFCSTRGLSIDSPEIDMQHELIEICLASIESFIRKCPREIVDHIENIFGLVFDLISYDPNYSYNEDQMEEDEDWGSDFEDEEFSDAAGDDSSWKVRRAAVHVLEAIIKSRPEVLSPYYSRLVEKLVDRFKEREENVKLDIFKAFSSLIKSILVGDVEAAHSDDLALPTLVRTRSSAVVLNDEVPMIIQGVLKELSSKNSRTRQGVTTFLMDMSLSLPAKLNENLGLILNEITKNLEDINNSNLRMDTLIMLKRLFRSGASENLQDIFGVLLPHIQKAISDEYFKIAAEGLRVAGSMVKALPGVAQVVRSLYPLVLNRLTMTDIDQEVKQASIYSAAIILSVSASSIDTRDVRRTLELINDRLKNEVTRMNCLKAWTKISLGQADLPIHDTPEITSGLEEMRTLLKKSSRALKLSTLETILAIVKKYHIKSDTVEELATELPVFINDSDLHLAQNALEILSVLLEKYHRISRHTMDAILANMNTLSKSSLVQGGALAKLCQAYSSLVKDAGIGQRELCASLQANMQDVHRHGYESTAQCIASVCLAQQTDYLNGFLEECVKKLGGNNSQKQLSALCIGEIGKHIDLSGKRQIDQALIALFDTPDEDTKICASVALGKLAVGNLTNYLPHIFAQFHVEAHRYLLLIALKEVISHHFDRMVPYLDTILPLLFDHSDSSEESVRSLVAECLGKLFSVSPDRICPQIEHRITTGNNLSRATIVNSIKFAATSKISAVSALEGIIQALMTCFSNPDVNLRRSCMLSLNAVAYNVPQAIKHNVNAILDQVYPETVVKQELIKKVDLGPFTHIVDDGLPLRKAAYGLLETLLDTVPEKVEPNTLVEHLIVGLDDPSEEVQMLCHQVLSKLSTWGGGAVLGALDAIVLPLRKNVEKQLKLINNKQEVERATDVLRSCFRCVDTITHHLEADSNMNFREFITYISSVGDLSSIMQAIKSQRETLYFA</sequence>
<accession>A0AAU9K478</accession>
<keyword evidence="2" id="KW-0677">Repeat</keyword>
<evidence type="ECO:0000313" key="6">
    <source>
        <dbReference type="Proteomes" id="UP001162131"/>
    </source>
</evidence>
<dbReference type="AlphaFoldDB" id="A0AAU9K478"/>
<dbReference type="GO" id="GO:0010265">
    <property type="term" value="P:SCF complex assembly"/>
    <property type="evidence" value="ECO:0007669"/>
    <property type="project" value="InterPro"/>
</dbReference>
<organism evidence="5 6">
    <name type="scientific">Blepharisma stoltei</name>
    <dbReference type="NCBI Taxonomy" id="1481888"/>
    <lineage>
        <taxon>Eukaryota</taxon>
        <taxon>Sar</taxon>
        <taxon>Alveolata</taxon>
        <taxon>Ciliophora</taxon>
        <taxon>Postciliodesmatophora</taxon>
        <taxon>Heterotrichea</taxon>
        <taxon>Heterotrichida</taxon>
        <taxon>Blepharismidae</taxon>
        <taxon>Blepharisma</taxon>
    </lineage>
</organism>
<dbReference type="Pfam" id="PF25782">
    <property type="entry name" value="TPR_CAND1"/>
    <property type="match status" value="1"/>
</dbReference>
<proteinExistence type="inferred from homology"/>